<dbReference type="KEGG" id="cmah:C1I91_20610"/>
<keyword evidence="2" id="KW-1133">Transmembrane helix</keyword>
<evidence type="ECO:0000313" key="5">
    <source>
        <dbReference type="Proteomes" id="UP000286268"/>
    </source>
</evidence>
<dbReference type="InterPro" id="IPR036186">
    <property type="entry name" value="Serpin_sf"/>
</dbReference>
<protein>
    <recommendedName>
        <fullName evidence="3">Serpin domain-containing protein</fullName>
    </recommendedName>
</protein>
<dbReference type="InterPro" id="IPR023795">
    <property type="entry name" value="Serpin_CS"/>
</dbReference>
<dbReference type="SUPFAM" id="SSF56574">
    <property type="entry name" value="Serpins"/>
    <property type="match status" value="1"/>
</dbReference>
<dbReference type="AlphaFoldDB" id="A0A410DXL4"/>
<keyword evidence="2" id="KW-0812">Transmembrane</keyword>
<evidence type="ECO:0000259" key="3">
    <source>
        <dbReference type="SMART" id="SM00093"/>
    </source>
</evidence>
<keyword evidence="2" id="KW-0472">Membrane</keyword>
<dbReference type="Pfam" id="PF00079">
    <property type="entry name" value="Serpin"/>
    <property type="match status" value="1"/>
</dbReference>
<evidence type="ECO:0000256" key="2">
    <source>
        <dbReference type="SAM" id="Phobius"/>
    </source>
</evidence>
<proteinExistence type="inferred from homology"/>
<dbReference type="InterPro" id="IPR042185">
    <property type="entry name" value="Serpin_sf_2"/>
</dbReference>
<dbReference type="InterPro" id="IPR000215">
    <property type="entry name" value="Serpin_fam"/>
</dbReference>
<sequence>MSEKFKKDLDNINLSDDLKNRTIAKMQSSLKEKKKTIIFLRRSFLLPVTSFFLIAIIFTFFIFKGPFNNTVKAEDLLQGIKADKVETKSTFSKEFLDSASSFSFSMFKQLSKEKNALYSPTSLYLALGTVLNGTDGDTKTQLLKALSKYGLTENDINLYNKNLIADLSKDKKVLNISNSIWYDDKFAINKDFLKATKTYYNTSAYKLDLQKADTVETMNKWVSNSTNNKINKIVDNIDHNTTMLLFSSVYFDNQWKHAFPKENTHKGNFLAGNNSAIETDFMSEENIVRNLSNSVEQIVALPYKDDNFSFVAMMPKDNTDIRTYIANLDDDVITSKINSLKSSEVTVNLPKFKVEFGKELNNELSSLGIKDLFDAGKANLNKMSEDKEGLFVKKITQNSYLSLDENGTKAASVTKVEITKSAILSNLITFNHPFVYAIVDNHTNLPIFMGVMDDPSGK</sequence>
<dbReference type="GO" id="GO:0005615">
    <property type="term" value="C:extracellular space"/>
    <property type="evidence" value="ECO:0007669"/>
    <property type="project" value="InterPro"/>
</dbReference>
<comment type="similarity">
    <text evidence="1">Belongs to the serpin family.</text>
</comment>
<evidence type="ECO:0000313" key="4">
    <source>
        <dbReference type="EMBL" id="QAA33839.1"/>
    </source>
</evidence>
<dbReference type="PANTHER" id="PTHR11461:SF211">
    <property type="entry name" value="GH10112P-RELATED"/>
    <property type="match status" value="1"/>
</dbReference>
<dbReference type="CDD" id="cd19589">
    <property type="entry name" value="serpin_tengpin-like"/>
    <property type="match status" value="1"/>
</dbReference>
<dbReference type="PANTHER" id="PTHR11461">
    <property type="entry name" value="SERINE PROTEASE INHIBITOR, SERPIN"/>
    <property type="match status" value="1"/>
</dbReference>
<feature type="transmembrane region" description="Helical" evidence="2">
    <location>
        <begin position="44"/>
        <end position="63"/>
    </location>
</feature>
<dbReference type="InterPro" id="IPR023796">
    <property type="entry name" value="Serpin_dom"/>
</dbReference>
<accession>A0A410DXL4</accession>
<dbReference type="Proteomes" id="UP000286268">
    <property type="component" value="Chromosome"/>
</dbReference>
<gene>
    <name evidence="4" type="ORF">C1I91_20610</name>
</gene>
<evidence type="ECO:0000256" key="1">
    <source>
        <dbReference type="RuleBase" id="RU000411"/>
    </source>
</evidence>
<reference evidence="4 5" key="1">
    <citation type="submission" date="2018-01" db="EMBL/GenBank/DDBJ databases">
        <title>Genome Sequencing and Assembly of Anaerobacter polyendosporus strain CT4.</title>
        <authorList>
            <person name="Tachaapaikoon C."/>
            <person name="Sutheeworapong S."/>
            <person name="Jenjaroenpun P."/>
            <person name="Wongsurawat T."/>
            <person name="Nookeaw I."/>
            <person name="Cheawchanlertfa P."/>
            <person name="Kosugi A."/>
            <person name="Cheevadhanarak S."/>
            <person name="Ratanakhanokchai K."/>
        </authorList>
    </citation>
    <scope>NUCLEOTIDE SEQUENCE [LARGE SCALE GENOMIC DNA]</scope>
    <source>
        <strain evidence="4 5">CT4</strain>
    </source>
</reference>
<organism evidence="4 5">
    <name type="scientific">Clostridium manihotivorum</name>
    <dbReference type="NCBI Taxonomy" id="2320868"/>
    <lineage>
        <taxon>Bacteria</taxon>
        <taxon>Bacillati</taxon>
        <taxon>Bacillota</taxon>
        <taxon>Clostridia</taxon>
        <taxon>Eubacteriales</taxon>
        <taxon>Clostridiaceae</taxon>
        <taxon>Clostridium</taxon>
    </lineage>
</organism>
<dbReference type="EMBL" id="CP025746">
    <property type="protein sequence ID" value="QAA33839.1"/>
    <property type="molecule type" value="Genomic_DNA"/>
</dbReference>
<dbReference type="PROSITE" id="PS00284">
    <property type="entry name" value="SERPIN"/>
    <property type="match status" value="1"/>
</dbReference>
<name>A0A410DXL4_9CLOT</name>
<keyword evidence="5" id="KW-1185">Reference proteome</keyword>
<dbReference type="InterPro" id="IPR042178">
    <property type="entry name" value="Serpin_sf_1"/>
</dbReference>
<dbReference type="OrthoDB" id="9764871at2"/>
<dbReference type="Gene3D" id="3.30.497.10">
    <property type="entry name" value="Antithrombin, subunit I, domain 2"/>
    <property type="match status" value="1"/>
</dbReference>
<dbReference type="GO" id="GO:0004867">
    <property type="term" value="F:serine-type endopeptidase inhibitor activity"/>
    <property type="evidence" value="ECO:0007669"/>
    <property type="project" value="InterPro"/>
</dbReference>
<dbReference type="SMART" id="SM00093">
    <property type="entry name" value="SERPIN"/>
    <property type="match status" value="1"/>
</dbReference>
<dbReference type="RefSeq" id="WP_128214559.1">
    <property type="nucleotide sequence ID" value="NZ_CP025746.1"/>
</dbReference>
<dbReference type="Gene3D" id="2.30.39.10">
    <property type="entry name" value="Alpha-1-antitrypsin, domain 1"/>
    <property type="match status" value="1"/>
</dbReference>
<feature type="domain" description="Serpin" evidence="3">
    <location>
        <begin position="104"/>
        <end position="455"/>
    </location>
</feature>